<dbReference type="Pfam" id="PF06199">
    <property type="entry name" value="Phage_tail_2"/>
    <property type="match status" value="1"/>
</dbReference>
<protein>
    <submittedName>
        <fullName evidence="1">Phage tail tube protein</fullName>
    </submittedName>
</protein>
<comment type="caution">
    <text evidence="1">The sequence shown here is derived from an EMBL/GenBank/DDBJ whole genome shotgun (WGS) entry which is preliminary data.</text>
</comment>
<keyword evidence="2" id="KW-1185">Reference proteome</keyword>
<name>A0ABT8DBR3_9RHOB</name>
<dbReference type="InterPro" id="IPR011855">
    <property type="entry name" value="Phgtail_TP901_1"/>
</dbReference>
<sequence>MAKPITEKFEQMVLETSENGTTWTRICGLVGVTITRTAQFDSTEVPGDCDDESLPLDVERSIRTIEVNVSADGVWAQQSHGEMLDWFYSGAPKQIRVGHLNAAAGDTEYEQGPALLSTLTNQRTKGQKVTAAIEIQFDGTPTRVAKA</sequence>
<dbReference type="Proteomes" id="UP001243846">
    <property type="component" value="Unassembled WGS sequence"/>
</dbReference>
<organism evidence="1 2">
    <name type="scientific">Paracoccus cavernae</name>
    <dbReference type="NCBI Taxonomy" id="1571207"/>
    <lineage>
        <taxon>Bacteria</taxon>
        <taxon>Pseudomonadati</taxon>
        <taxon>Pseudomonadota</taxon>
        <taxon>Alphaproteobacteria</taxon>
        <taxon>Rhodobacterales</taxon>
        <taxon>Paracoccaceae</taxon>
        <taxon>Paracoccus</taxon>
    </lineage>
</organism>
<accession>A0ABT8DBR3</accession>
<dbReference type="EMBL" id="JAUFRC010000001">
    <property type="protein sequence ID" value="MDN3713348.1"/>
    <property type="molecule type" value="Genomic_DNA"/>
</dbReference>
<gene>
    <name evidence="1" type="ORF">QWZ10_19375</name>
</gene>
<evidence type="ECO:0000313" key="1">
    <source>
        <dbReference type="EMBL" id="MDN3713348.1"/>
    </source>
</evidence>
<dbReference type="RefSeq" id="WP_377684767.1">
    <property type="nucleotide sequence ID" value="NZ_JBHMDZ010000006.1"/>
</dbReference>
<evidence type="ECO:0000313" key="2">
    <source>
        <dbReference type="Proteomes" id="UP001243846"/>
    </source>
</evidence>
<proteinExistence type="predicted"/>
<reference evidence="2" key="1">
    <citation type="journal article" date="2019" name="Int. J. Syst. Evol. Microbiol.">
        <title>The Global Catalogue of Microorganisms (GCM) 10K type strain sequencing project: providing services to taxonomists for standard genome sequencing and annotation.</title>
        <authorList>
            <consortium name="The Broad Institute Genomics Platform"/>
            <consortium name="The Broad Institute Genome Sequencing Center for Infectious Disease"/>
            <person name="Wu L."/>
            <person name="Ma J."/>
        </authorList>
    </citation>
    <scope>NUCLEOTIDE SEQUENCE [LARGE SCALE GENOMIC DNA]</scope>
    <source>
        <strain evidence="2">CECT 8482</strain>
    </source>
</reference>